<dbReference type="Gene3D" id="3.40.140.10">
    <property type="entry name" value="Cytidine Deaminase, domain 2"/>
    <property type="match status" value="1"/>
</dbReference>
<dbReference type="SUPFAM" id="SSF102712">
    <property type="entry name" value="JAB1/MPN domain"/>
    <property type="match status" value="1"/>
</dbReference>
<proteinExistence type="predicted"/>
<sequence>MVLALTSQHLADMSAHAERVYPEECCGLLLGNLTSHATARSEADEPIVEKVLSKTVALENHWTTEMSLTAVPATLASASATLAPATLSPGSDPNPYTKRRRYAINPEDMLRVQKQARDQGLNIIGIYHSHPDHEAVPSECDRLQAWPDYAYVIVSVQGNIDHPNTEQRNKVRVRAVDVQNWTLDLNHQFQPEAMKVAPSAARDRMPASA</sequence>
<dbReference type="PANTHER" id="PTHR34858">
    <property type="entry name" value="CYSO-CYSTEINE PEPTIDASE"/>
    <property type="match status" value="1"/>
</dbReference>
<dbReference type="GO" id="GO:0008270">
    <property type="term" value="F:zinc ion binding"/>
    <property type="evidence" value="ECO:0007669"/>
    <property type="project" value="TreeGrafter"/>
</dbReference>
<keyword evidence="5" id="KW-0482">Metalloprotease</keyword>
<dbReference type="SMART" id="SM00232">
    <property type="entry name" value="JAB_MPN"/>
    <property type="match status" value="1"/>
</dbReference>
<reference evidence="7 8" key="1">
    <citation type="submission" date="2015-09" db="EMBL/GenBank/DDBJ databases">
        <title>Identification and resolution of microdiversity through metagenomic sequencing of parallel consortia.</title>
        <authorList>
            <person name="Nelson W.C."/>
            <person name="Romine M.F."/>
            <person name="Lindemann S.R."/>
        </authorList>
    </citation>
    <scope>NUCLEOTIDE SEQUENCE [LARGE SCALE GENOMIC DNA]</scope>
    <source>
        <strain evidence="7">Ana</strain>
    </source>
</reference>
<evidence type="ECO:0000259" key="6">
    <source>
        <dbReference type="PROSITE" id="PS50249"/>
    </source>
</evidence>
<dbReference type="PROSITE" id="PS50249">
    <property type="entry name" value="MPN"/>
    <property type="match status" value="1"/>
</dbReference>
<protein>
    <submittedName>
        <fullName evidence="7">Putative metal-dependent protease of the PAD1/JAB1 superfamily</fullName>
    </submittedName>
</protein>
<dbReference type="AlphaFoldDB" id="A0A0P7YZ42"/>
<dbReference type="Pfam" id="PF14464">
    <property type="entry name" value="Prok-JAB"/>
    <property type="match status" value="1"/>
</dbReference>
<dbReference type="InterPro" id="IPR037518">
    <property type="entry name" value="MPN"/>
</dbReference>
<dbReference type="CDD" id="cd08070">
    <property type="entry name" value="MPN_like"/>
    <property type="match status" value="1"/>
</dbReference>
<dbReference type="Proteomes" id="UP000050465">
    <property type="component" value="Unassembled WGS sequence"/>
</dbReference>
<evidence type="ECO:0000256" key="3">
    <source>
        <dbReference type="ARBA" id="ARBA00022801"/>
    </source>
</evidence>
<organism evidence="7 8">
    <name type="scientific">Phormidesmis priestleyi Ana</name>
    <dbReference type="NCBI Taxonomy" id="1666911"/>
    <lineage>
        <taxon>Bacteria</taxon>
        <taxon>Bacillati</taxon>
        <taxon>Cyanobacteriota</taxon>
        <taxon>Cyanophyceae</taxon>
        <taxon>Leptolyngbyales</taxon>
        <taxon>Leptolyngbyaceae</taxon>
        <taxon>Phormidesmis</taxon>
    </lineage>
</organism>
<dbReference type="EMBL" id="LJZR01000011">
    <property type="protein sequence ID" value="KPQ35627.1"/>
    <property type="molecule type" value="Genomic_DNA"/>
</dbReference>
<evidence type="ECO:0000256" key="4">
    <source>
        <dbReference type="ARBA" id="ARBA00022833"/>
    </source>
</evidence>
<dbReference type="STRING" id="1666911.HLUCCA11_10275"/>
<evidence type="ECO:0000256" key="5">
    <source>
        <dbReference type="ARBA" id="ARBA00023049"/>
    </source>
</evidence>
<evidence type="ECO:0000313" key="7">
    <source>
        <dbReference type="EMBL" id="KPQ35627.1"/>
    </source>
</evidence>
<dbReference type="PATRIC" id="fig|1666911.3.peg.5387"/>
<comment type="caution">
    <text evidence="7">The sequence shown here is derived from an EMBL/GenBank/DDBJ whole genome shotgun (WGS) entry which is preliminary data.</text>
</comment>
<keyword evidence="3" id="KW-0378">Hydrolase</keyword>
<keyword evidence="1 7" id="KW-0645">Protease</keyword>
<dbReference type="InterPro" id="IPR028090">
    <property type="entry name" value="JAB_dom_prok"/>
</dbReference>
<name>A0A0P7YZ42_9CYAN</name>
<evidence type="ECO:0000256" key="1">
    <source>
        <dbReference type="ARBA" id="ARBA00022670"/>
    </source>
</evidence>
<evidence type="ECO:0000256" key="2">
    <source>
        <dbReference type="ARBA" id="ARBA00022723"/>
    </source>
</evidence>
<dbReference type="InterPro" id="IPR051929">
    <property type="entry name" value="VirAsm_ModProt"/>
</dbReference>
<keyword evidence="4" id="KW-0862">Zinc</keyword>
<keyword evidence="2" id="KW-0479">Metal-binding</keyword>
<dbReference type="GO" id="GO:0006508">
    <property type="term" value="P:proteolysis"/>
    <property type="evidence" value="ECO:0007669"/>
    <property type="project" value="UniProtKB-KW"/>
</dbReference>
<evidence type="ECO:0000313" key="8">
    <source>
        <dbReference type="Proteomes" id="UP000050465"/>
    </source>
</evidence>
<dbReference type="InterPro" id="IPR000555">
    <property type="entry name" value="JAMM/MPN+_dom"/>
</dbReference>
<dbReference type="PANTHER" id="PTHR34858:SF1">
    <property type="entry name" value="CYSO-CYSTEINE PEPTIDASE"/>
    <property type="match status" value="1"/>
</dbReference>
<feature type="domain" description="MPN" evidence="6">
    <location>
        <begin position="3"/>
        <end position="182"/>
    </location>
</feature>
<dbReference type="GO" id="GO:0008235">
    <property type="term" value="F:metalloexopeptidase activity"/>
    <property type="evidence" value="ECO:0007669"/>
    <property type="project" value="TreeGrafter"/>
</dbReference>
<accession>A0A0P7YZ42</accession>
<gene>
    <name evidence="7" type="ORF">HLUCCA11_10275</name>
</gene>